<dbReference type="OrthoDB" id="3430276at2"/>
<comment type="caution">
    <text evidence="2">The sequence shown here is derived from an EMBL/GenBank/DDBJ whole genome shotgun (WGS) entry which is preliminary data.</text>
</comment>
<gene>
    <name evidence="2" type="ORF">BCF44_11461</name>
</gene>
<reference evidence="2 3" key="1">
    <citation type="submission" date="2018-08" db="EMBL/GenBank/DDBJ databases">
        <title>Genomic Encyclopedia of Archaeal and Bacterial Type Strains, Phase II (KMG-II): from individual species to whole genera.</title>
        <authorList>
            <person name="Goeker M."/>
        </authorList>
    </citation>
    <scope>NUCLEOTIDE SEQUENCE [LARGE SCALE GENOMIC DNA]</scope>
    <source>
        <strain evidence="2 3">DSM 45791</strain>
    </source>
</reference>
<evidence type="ECO:0000313" key="2">
    <source>
        <dbReference type="EMBL" id="REH38036.1"/>
    </source>
</evidence>
<proteinExistence type="predicted"/>
<name>A0A3E0H4Q4_9PSEU</name>
<dbReference type="AlphaFoldDB" id="A0A3E0H4Q4"/>
<feature type="domain" description="DUF397" evidence="1">
    <location>
        <begin position="9"/>
        <end position="61"/>
    </location>
</feature>
<evidence type="ECO:0000313" key="3">
    <source>
        <dbReference type="Proteomes" id="UP000256269"/>
    </source>
</evidence>
<organism evidence="2 3">
    <name type="scientific">Kutzneria buriramensis</name>
    <dbReference type="NCBI Taxonomy" id="1045776"/>
    <lineage>
        <taxon>Bacteria</taxon>
        <taxon>Bacillati</taxon>
        <taxon>Actinomycetota</taxon>
        <taxon>Actinomycetes</taxon>
        <taxon>Pseudonocardiales</taxon>
        <taxon>Pseudonocardiaceae</taxon>
        <taxon>Kutzneria</taxon>
    </lineage>
</organism>
<sequence>MHNVELADLVWRKSSRSVGQGACVEMAVRVDRTLVRDSKNPSGPVLAFPQGSVAMFLRELKQVCPERE</sequence>
<dbReference type="InterPro" id="IPR007278">
    <property type="entry name" value="DUF397"/>
</dbReference>
<protein>
    <submittedName>
        <fullName evidence="2">Uncharacterized protein DUF397</fullName>
    </submittedName>
</protein>
<dbReference type="EMBL" id="QUNO01000014">
    <property type="protein sequence ID" value="REH38036.1"/>
    <property type="molecule type" value="Genomic_DNA"/>
</dbReference>
<keyword evidence="3" id="KW-1185">Reference proteome</keyword>
<accession>A0A3E0H4Q4</accession>
<dbReference type="RefSeq" id="WP_116178909.1">
    <property type="nucleotide sequence ID" value="NZ_CP144375.1"/>
</dbReference>
<evidence type="ECO:0000259" key="1">
    <source>
        <dbReference type="Pfam" id="PF04149"/>
    </source>
</evidence>
<dbReference type="Proteomes" id="UP000256269">
    <property type="component" value="Unassembled WGS sequence"/>
</dbReference>
<dbReference type="Pfam" id="PF04149">
    <property type="entry name" value="DUF397"/>
    <property type="match status" value="1"/>
</dbReference>